<dbReference type="Pfam" id="PF00561">
    <property type="entry name" value="Abhydrolase_1"/>
    <property type="match status" value="1"/>
</dbReference>
<dbReference type="AlphaFoldDB" id="A0A0L0FW39"/>
<sequence length="217" mass="23820">MMAQDTVGLLDGLGWGKVHVCGISMGGMISQELALLLGEERCLSLTLLATHAGGWLNKFPPIKGAKHFLKALTFDSKTDTEDVVENAIQMLYGSNTLNDPVSMELAREYHTRMIQIKKDFPITRNGMTGQMAAVASHGVTADRLRKIGAMKFKKLVVVGTEDNLVRHTNSKYIADHIGATYVEVQGHGHVITISYRDELNPLLDELWGGKGRFADTP</sequence>
<dbReference type="GeneID" id="25907999"/>
<dbReference type="InterPro" id="IPR050471">
    <property type="entry name" value="AB_hydrolase"/>
</dbReference>
<evidence type="ECO:0000313" key="3">
    <source>
        <dbReference type="Proteomes" id="UP000054560"/>
    </source>
</evidence>
<dbReference type="OrthoDB" id="19657at2759"/>
<evidence type="ECO:0000313" key="2">
    <source>
        <dbReference type="EMBL" id="KNC80143.1"/>
    </source>
</evidence>
<keyword evidence="3" id="KW-1185">Reference proteome</keyword>
<protein>
    <recommendedName>
        <fullName evidence="1">AB hydrolase-1 domain-containing protein</fullName>
    </recommendedName>
</protein>
<evidence type="ECO:0000259" key="1">
    <source>
        <dbReference type="Pfam" id="PF00561"/>
    </source>
</evidence>
<dbReference type="SUPFAM" id="SSF53474">
    <property type="entry name" value="alpha/beta-Hydrolases"/>
    <property type="match status" value="1"/>
</dbReference>
<proteinExistence type="predicted"/>
<dbReference type="EMBL" id="KQ242194">
    <property type="protein sequence ID" value="KNC80143.1"/>
    <property type="molecule type" value="Genomic_DNA"/>
</dbReference>
<name>A0A0L0FW39_9EUKA</name>
<reference evidence="2 3" key="1">
    <citation type="submission" date="2011-02" db="EMBL/GenBank/DDBJ databases">
        <title>The Genome Sequence of Sphaeroforma arctica JP610.</title>
        <authorList>
            <consortium name="The Broad Institute Genome Sequencing Platform"/>
            <person name="Russ C."/>
            <person name="Cuomo C."/>
            <person name="Young S.K."/>
            <person name="Zeng Q."/>
            <person name="Gargeya S."/>
            <person name="Alvarado L."/>
            <person name="Berlin A."/>
            <person name="Chapman S.B."/>
            <person name="Chen Z."/>
            <person name="Freedman E."/>
            <person name="Gellesch M."/>
            <person name="Goldberg J."/>
            <person name="Griggs A."/>
            <person name="Gujja S."/>
            <person name="Heilman E."/>
            <person name="Heiman D."/>
            <person name="Howarth C."/>
            <person name="Mehta T."/>
            <person name="Neiman D."/>
            <person name="Pearson M."/>
            <person name="Roberts A."/>
            <person name="Saif S."/>
            <person name="Shea T."/>
            <person name="Shenoy N."/>
            <person name="Sisk P."/>
            <person name="Stolte C."/>
            <person name="Sykes S."/>
            <person name="White J."/>
            <person name="Yandava C."/>
            <person name="Burger G."/>
            <person name="Gray M.W."/>
            <person name="Holland P.W.H."/>
            <person name="King N."/>
            <person name="Lang F.B.F."/>
            <person name="Roger A.J."/>
            <person name="Ruiz-Trillo I."/>
            <person name="Haas B."/>
            <person name="Nusbaum C."/>
            <person name="Birren B."/>
        </authorList>
    </citation>
    <scope>NUCLEOTIDE SEQUENCE [LARGE SCALE GENOMIC DNA]</scope>
    <source>
        <strain evidence="2 3">JP610</strain>
    </source>
</reference>
<dbReference type="PANTHER" id="PTHR43433">
    <property type="entry name" value="HYDROLASE, ALPHA/BETA FOLD FAMILY PROTEIN"/>
    <property type="match status" value="1"/>
</dbReference>
<dbReference type="RefSeq" id="XP_014154045.1">
    <property type="nucleotide sequence ID" value="XM_014298570.1"/>
</dbReference>
<dbReference type="PANTHER" id="PTHR43433:SF5">
    <property type="entry name" value="AB HYDROLASE-1 DOMAIN-CONTAINING PROTEIN"/>
    <property type="match status" value="1"/>
</dbReference>
<dbReference type="InterPro" id="IPR000073">
    <property type="entry name" value="AB_hydrolase_1"/>
</dbReference>
<dbReference type="InterPro" id="IPR029058">
    <property type="entry name" value="AB_hydrolase_fold"/>
</dbReference>
<dbReference type="Proteomes" id="UP000054560">
    <property type="component" value="Unassembled WGS sequence"/>
</dbReference>
<accession>A0A0L0FW39</accession>
<feature type="domain" description="AB hydrolase-1" evidence="1">
    <location>
        <begin position="4"/>
        <end position="191"/>
    </location>
</feature>
<dbReference type="eggNOG" id="KOG4178">
    <property type="taxonomic scope" value="Eukaryota"/>
</dbReference>
<organism evidence="2 3">
    <name type="scientific">Sphaeroforma arctica JP610</name>
    <dbReference type="NCBI Taxonomy" id="667725"/>
    <lineage>
        <taxon>Eukaryota</taxon>
        <taxon>Ichthyosporea</taxon>
        <taxon>Ichthyophonida</taxon>
        <taxon>Sphaeroforma</taxon>
    </lineage>
</organism>
<dbReference type="STRING" id="667725.A0A0L0FW39"/>
<dbReference type="Gene3D" id="3.40.50.1820">
    <property type="entry name" value="alpha/beta hydrolase"/>
    <property type="match status" value="1"/>
</dbReference>
<gene>
    <name evidence="2" type="ORF">SARC_07495</name>
</gene>